<feature type="transmembrane region" description="Helical" evidence="2">
    <location>
        <begin position="6"/>
        <end position="27"/>
    </location>
</feature>
<organism evidence="3 4">
    <name type="scientific">Paenibacillus baimaensis</name>
    <dbReference type="NCBI Taxonomy" id="2982185"/>
    <lineage>
        <taxon>Bacteria</taxon>
        <taxon>Bacillati</taxon>
        <taxon>Bacillota</taxon>
        <taxon>Bacilli</taxon>
        <taxon>Bacillales</taxon>
        <taxon>Paenibacillaceae</taxon>
        <taxon>Paenibacillus</taxon>
    </lineage>
</organism>
<evidence type="ECO:0000313" key="3">
    <source>
        <dbReference type="EMBL" id="MCU6795285.1"/>
    </source>
</evidence>
<evidence type="ECO:0000256" key="1">
    <source>
        <dbReference type="SAM" id="MobiDB-lite"/>
    </source>
</evidence>
<feature type="region of interest" description="Disordered" evidence="1">
    <location>
        <begin position="35"/>
        <end position="66"/>
    </location>
</feature>
<keyword evidence="2" id="KW-0472">Membrane</keyword>
<evidence type="ECO:0000313" key="4">
    <source>
        <dbReference type="Proteomes" id="UP001652445"/>
    </source>
</evidence>
<sequence length="104" mass="11755">MTFDKMTSLSLCIVVLIVITGIILVVMKRQRKNQNPFAVHAKNSSRKQRQTDSSGKPSSQQQSCSYCKRKVNPKELAFYSGHEKVVGVCKTCRPIAERQSLLRL</sequence>
<dbReference type="RefSeq" id="WP_262686297.1">
    <property type="nucleotide sequence ID" value="NZ_JAOQIO010000094.1"/>
</dbReference>
<gene>
    <name evidence="3" type="ORF">OB236_24555</name>
</gene>
<reference evidence="3 4" key="1">
    <citation type="submission" date="2022-09" db="EMBL/GenBank/DDBJ databases">
        <authorList>
            <person name="Han X.L."/>
            <person name="Wang Q."/>
            <person name="Lu T."/>
        </authorList>
    </citation>
    <scope>NUCLEOTIDE SEQUENCE [LARGE SCALE GENOMIC DNA]</scope>
    <source>
        <strain evidence="3 4">WQ 127069</strain>
    </source>
</reference>
<evidence type="ECO:0000256" key="2">
    <source>
        <dbReference type="SAM" id="Phobius"/>
    </source>
</evidence>
<protein>
    <submittedName>
        <fullName evidence="3">Uncharacterized protein</fullName>
    </submittedName>
</protein>
<dbReference type="Proteomes" id="UP001652445">
    <property type="component" value="Unassembled WGS sequence"/>
</dbReference>
<dbReference type="EMBL" id="JAOQIO010000094">
    <property type="protein sequence ID" value="MCU6795285.1"/>
    <property type="molecule type" value="Genomic_DNA"/>
</dbReference>
<feature type="compositionally biased region" description="Polar residues" evidence="1">
    <location>
        <begin position="51"/>
        <end position="65"/>
    </location>
</feature>
<keyword evidence="4" id="KW-1185">Reference proteome</keyword>
<keyword evidence="2" id="KW-1133">Transmembrane helix</keyword>
<accession>A0ABT2UKW9</accession>
<keyword evidence="2" id="KW-0812">Transmembrane</keyword>
<name>A0ABT2UKW9_9BACL</name>
<proteinExistence type="predicted"/>
<comment type="caution">
    <text evidence="3">The sequence shown here is derived from an EMBL/GenBank/DDBJ whole genome shotgun (WGS) entry which is preliminary data.</text>
</comment>